<keyword evidence="2" id="KW-1185">Reference proteome</keyword>
<evidence type="ECO:0000313" key="1">
    <source>
        <dbReference type="EMBL" id="TQV96808.1"/>
    </source>
</evidence>
<accession>A0A545V519</accession>
<proteinExistence type="predicted"/>
<name>A0A545V519_9HYPO</name>
<organism evidence="1 2">
    <name type="scientific">Cordyceps javanica</name>
    <dbReference type="NCBI Taxonomy" id="43265"/>
    <lineage>
        <taxon>Eukaryota</taxon>
        <taxon>Fungi</taxon>
        <taxon>Dikarya</taxon>
        <taxon>Ascomycota</taxon>
        <taxon>Pezizomycotina</taxon>
        <taxon>Sordariomycetes</taxon>
        <taxon>Hypocreomycetidae</taxon>
        <taxon>Hypocreales</taxon>
        <taxon>Cordycipitaceae</taxon>
        <taxon>Cordyceps</taxon>
    </lineage>
</organism>
<evidence type="ECO:0000313" key="2">
    <source>
        <dbReference type="Proteomes" id="UP000315783"/>
    </source>
</evidence>
<dbReference type="AlphaFoldDB" id="A0A545V519"/>
<dbReference type="EMBL" id="SPUK01000005">
    <property type="protein sequence ID" value="TQV96808.1"/>
    <property type="molecule type" value="Genomic_DNA"/>
</dbReference>
<sequence>MLYFVRISCFSSASWLVAGGESGAKLHVKGQGENYCAPRWYRWYARVCLEMPARAWLKLPDQYMYGVKFETCG</sequence>
<gene>
    <name evidence="1" type="ORF">IF1G_04048</name>
</gene>
<comment type="caution">
    <text evidence="1">The sequence shown here is derived from an EMBL/GenBank/DDBJ whole genome shotgun (WGS) entry which is preliminary data.</text>
</comment>
<reference evidence="1 2" key="1">
    <citation type="journal article" date="2019" name="Appl. Microbiol. Biotechnol.">
        <title>Genome sequence of Isaria javanica and comparative genome analysis insights into family S53 peptidase evolution in fungal entomopathogens.</title>
        <authorList>
            <person name="Lin R."/>
            <person name="Zhang X."/>
            <person name="Xin B."/>
            <person name="Zou M."/>
            <person name="Gao Y."/>
            <person name="Qin F."/>
            <person name="Hu Q."/>
            <person name="Xie B."/>
            <person name="Cheng X."/>
        </authorList>
    </citation>
    <scope>NUCLEOTIDE SEQUENCE [LARGE SCALE GENOMIC DNA]</scope>
    <source>
        <strain evidence="1 2">IJ1G</strain>
    </source>
</reference>
<dbReference type="Proteomes" id="UP000315783">
    <property type="component" value="Unassembled WGS sequence"/>
</dbReference>
<protein>
    <submittedName>
        <fullName evidence="1">Uncharacterized protein</fullName>
    </submittedName>
</protein>